<dbReference type="AlphaFoldDB" id="A0AAQ3TXK8"/>
<sequence>NEWHNLLILYITGSTKSSIFSVDGRRYTNDDCICIFIKNFSTGFCIILVCVDDLNITGNKTNINEAHRHLKAEFETKDLG</sequence>
<evidence type="ECO:0000313" key="1">
    <source>
        <dbReference type="EMBL" id="WVZ80589.1"/>
    </source>
</evidence>
<protein>
    <submittedName>
        <fullName evidence="1">Uncharacterized protein</fullName>
    </submittedName>
</protein>
<dbReference type="EMBL" id="CP144750">
    <property type="protein sequence ID" value="WVZ80589.1"/>
    <property type="molecule type" value="Genomic_DNA"/>
</dbReference>
<accession>A0AAQ3TXK8</accession>
<name>A0AAQ3TXK8_PASNO</name>
<proteinExistence type="predicted"/>
<feature type="non-terminal residue" evidence="1">
    <location>
        <position position="1"/>
    </location>
</feature>
<organism evidence="1 2">
    <name type="scientific">Paspalum notatum var. saurae</name>
    <dbReference type="NCBI Taxonomy" id="547442"/>
    <lineage>
        <taxon>Eukaryota</taxon>
        <taxon>Viridiplantae</taxon>
        <taxon>Streptophyta</taxon>
        <taxon>Embryophyta</taxon>
        <taxon>Tracheophyta</taxon>
        <taxon>Spermatophyta</taxon>
        <taxon>Magnoliopsida</taxon>
        <taxon>Liliopsida</taxon>
        <taxon>Poales</taxon>
        <taxon>Poaceae</taxon>
        <taxon>PACMAD clade</taxon>
        <taxon>Panicoideae</taxon>
        <taxon>Andropogonodae</taxon>
        <taxon>Paspaleae</taxon>
        <taxon>Paspalinae</taxon>
        <taxon>Paspalum</taxon>
    </lineage>
</organism>
<reference evidence="1 2" key="1">
    <citation type="submission" date="2024-02" db="EMBL/GenBank/DDBJ databases">
        <title>High-quality chromosome-scale genome assembly of Pensacola bahiagrass (Paspalum notatum Flugge var. saurae).</title>
        <authorList>
            <person name="Vega J.M."/>
            <person name="Podio M."/>
            <person name="Orjuela J."/>
            <person name="Siena L.A."/>
            <person name="Pessino S.C."/>
            <person name="Combes M.C."/>
            <person name="Mariac C."/>
            <person name="Albertini E."/>
            <person name="Pupilli F."/>
            <person name="Ortiz J.P.A."/>
            <person name="Leblanc O."/>
        </authorList>
    </citation>
    <scope>NUCLEOTIDE SEQUENCE [LARGE SCALE GENOMIC DNA]</scope>
    <source>
        <strain evidence="1">R1</strain>
        <tissue evidence="1">Leaf</tissue>
    </source>
</reference>
<keyword evidence="2" id="KW-1185">Reference proteome</keyword>
<gene>
    <name evidence="1" type="ORF">U9M48_028051</name>
</gene>
<evidence type="ECO:0000313" key="2">
    <source>
        <dbReference type="Proteomes" id="UP001341281"/>
    </source>
</evidence>
<dbReference type="Proteomes" id="UP001341281">
    <property type="component" value="Chromosome 06"/>
</dbReference>